<dbReference type="InterPro" id="IPR027385">
    <property type="entry name" value="Beta-barrel_OMP"/>
</dbReference>
<dbReference type="AlphaFoldDB" id="A0A4Y8AHX1"/>
<feature type="signal peptide" evidence="2">
    <location>
        <begin position="1"/>
        <end position="20"/>
    </location>
</feature>
<keyword evidence="7" id="KW-1185">Reference proteome</keyword>
<evidence type="ECO:0000313" key="5">
    <source>
        <dbReference type="EMBL" id="TEW68663.1"/>
    </source>
</evidence>
<organism evidence="5 6">
    <name type="scientific">Mucilaginibacter phyllosphaerae</name>
    <dbReference type="NCBI Taxonomy" id="1812349"/>
    <lineage>
        <taxon>Bacteria</taxon>
        <taxon>Pseudomonadati</taxon>
        <taxon>Bacteroidota</taxon>
        <taxon>Sphingobacteriia</taxon>
        <taxon>Sphingobacteriales</taxon>
        <taxon>Sphingobacteriaceae</taxon>
        <taxon>Mucilaginibacter</taxon>
    </lineage>
</organism>
<dbReference type="SUPFAM" id="SSF56925">
    <property type="entry name" value="OMPA-like"/>
    <property type="match status" value="1"/>
</dbReference>
<dbReference type="InterPro" id="IPR011250">
    <property type="entry name" value="OMP/PagP_B-barrel"/>
</dbReference>
<evidence type="ECO:0000313" key="6">
    <source>
        <dbReference type="Proteomes" id="UP000297248"/>
    </source>
</evidence>
<dbReference type="Proteomes" id="UP000583101">
    <property type="component" value="Unassembled WGS sequence"/>
</dbReference>
<proteinExistence type="predicted"/>
<evidence type="ECO:0000313" key="7">
    <source>
        <dbReference type="Proteomes" id="UP000583101"/>
    </source>
</evidence>
<reference evidence="5 6" key="1">
    <citation type="journal article" date="2016" name="Int. J. Syst. Evol. Microbiol.">
        <title>Proposal of Mucilaginibacter phyllosphaerae sp. nov. isolated from the phyllosphere of Galium album.</title>
        <authorList>
            <person name="Aydogan E.L."/>
            <person name="Busse H.J."/>
            <person name="Moser G."/>
            <person name="Muller C."/>
            <person name="Kampfer P."/>
            <person name="Glaeser S.P."/>
        </authorList>
    </citation>
    <scope>NUCLEOTIDE SEQUENCE [LARGE SCALE GENOMIC DNA]</scope>
    <source>
        <strain evidence="5 6">PP-F2FG21</strain>
    </source>
</reference>
<evidence type="ECO:0000259" key="3">
    <source>
        <dbReference type="Pfam" id="PF13505"/>
    </source>
</evidence>
<evidence type="ECO:0000313" key="4">
    <source>
        <dbReference type="EMBL" id="MBB3968338.1"/>
    </source>
</evidence>
<reference evidence="4 7" key="3">
    <citation type="submission" date="2020-08" db="EMBL/GenBank/DDBJ databases">
        <title>Genomic Encyclopedia of Type Strains, Phase IV (KMG-IV): sequencing the most valuable type-strain genomes for metagenomic binning, comparative biology and taxonomic classification.</title>
        <authorList>
            <person name="Goeker M."/>
        </authorList>
    </citation>
    <scope>NUCLEOTIDE SEQUENCE [LARGE SCALE GENOMIC DNA]</scope>
    <source>
        <strain evidence="4 7">DSM 100995</strain>
    </source>
</reference>
<dbReference type="EMBL" id="JACIEG010000001">
    <property type="protein sequence ID" value="MBB3968338.1"/>
    <property type="molecule type" value="Genomic_DNA"/>
</dbReference>
<gene>
    <name evidence="5" type="ORF">E2R65_00420</name>
    <name evidence="4" type="ORF">GGR35_000924</name>
</gene>
<dbReference type="RefSeq" id="WP_134334502.1">
    <property type="nucleotide sequence ID" value="NZ_BMCZ01000001.1"/>
</dbReference>
<name>A0A4Y8AHX1_9SPHI</name>
<dbReference type="Pfam" id="PF13505">
    <property type="entry name" value="OMP_b-brl"/>
    <property type="match status" value="1"/>
</dbReference>
<feature type="domain" description="Outer membrane protein beta-barrel" evidence="3">
    <location>
        <begin position="9"/>
        <end position="209"/>
    </location>
</feature>
<accession>A0A4Y8AHX1</accession>
<dbReference type="OrthoDB" id="945117at2"/>
<keyword evidence="1 2" id="KW-0732">Signal</keyword>
<dbReference type="EMBL" id="SNQG01000001">
    <property type="protein sequence ID" value="TEW68663.1"/>
    <property type="molecule type" value="Genomic_DNA"/>
</dbReference>
<sequence length="212" mass="23534">MKKILLTAITLILFVGASSAQIGKGHKYLGGSFNFSYDEDGTTQNYIFDTGISQYSNYKIVSFNISPEFGFFLNDKWAIGIQPGYSRVSGTETTNFASTSSAVSSYTYTNKYHTDIIGLAVNLRYYYMINDKFGIYPQMGLSTTHNADNLNNGHLSAFAGPNVVFFPSPKVGLNMGFGNLSYQYSYLTKGSYFNASLNNNFNFGVNYYFGSK</sequence>
<feature type="chain" id="PRO_5044616624" description="Outer membrane protein beta-barrel domain-containing protein" evidence="2">
    <location>
        <begin position="21"/>
        <end position="212"/>
    </location>
</feature>
<comment type="caution">
    <text evidence="5">The sequence shown here is derived from an EMBL/GenBank/DDBJ whole genome shotgun (WGS) entry which is preliminary data.</text>
</comment>
<protein>
    <recommendedName>
        <fullName evidence="3">Outer membrane protein beta-barrel domain-containing protein</fullName>
    </recommendedName>
</protein>
<evidence type="ECO:0000256" key="1">
    <source>
        <dbReference type="ARBA" id="ARBA00022729"/>
    </source>
</evidence>
<reference evidence="5" key="2">
    <citation type="submission" date="2019-03" db="EMBL/GenBank/DDBJ databases">
        <authorList>
            <person name="Yan Y.-Q."/>
            <person name="Du Z.-J."/>
        </authorList>
    </citation>
    <scope>NUCLEOTIDE SEQUENCE</scope>
    <source>
        <strain evidence="5">PP-F2FG21</strain>
    </source>
</reference>
<dbReference type="Proteomes" id="UP000297248">
    <property type="component" value="Unassembled WGS sequence"/>
</dbReference>
<evidence type="ECO:0000256" key="2">
    <source>
        <dbReference type="SAM" id="SignalP"/>
    </source>
</evidence>